<protein>
    <submittedName>
        <fullName evidence="1">Uncharacterized protein</fullName>
    </submittedName>
</protein>
<dbReference type="AlphaFoldDB" id="A0A8H3L5L9"/>
<reference evidence="1" key="1">
    <citation type="submission" date="2019-10" db="EMBL/GenBank/DDBJ databases">
        <title>Conservation and host-specific expression of non-tandemly repeated heterogenous ribosome RNA gene in arbuscular mycorrhizal fungi.</title>
        <authorList>
            <person name="Maeda T."/>
            <person name="Kobayashi Y."/>
            <person name="Nakagawa T."/>
            <person name="Ezawa T."/>
            <person name="Yamaguchi K."/>
            <person name="Bino T."/>
            <person name="Nishimoto Y."/>
            <person name="Shigenobu S."/>
            <person name="Kawaguchi M."/>
        </authorList>
    </citation>
    <scope>NUCLEOTIDE SEQUENCE</scope>
    <source>
        <strain evidence="1">HR1</strain>
    </source>
</reference>
<dbReference type="OrthoDB" id="2415000at2759"/>
<sequence>MVFQVQLSIDRTESEVIVKLTADTSLFGTNSKIDQILITFQETLNELLQIENINGELTYKRNFDIKTIKHVVLFKLDHGCSGPSPNIVILEPRINPNSDKEILHATEIYGLLSLASHLGAAVEIAINIYIESKNISFFKIMDGKNDTHICLKIWYLYYRWAGIWKVYKMGIRVGNFGIQKDFLAAAEPLFASAAKSNYTTAIAHYLSIIAAHPQLEEKLHYVGSFKILHEKNEDSNSYHTCFGFDKALETFGAKYVKQNITGNTIDEKNVFGMTDPLSHKLFQEYPPTELHHQGAERLIAYYEKGLE</sequence>
<dbReference type="Proteomes" id="UP000615446">
    <property type="component" value="Unassembled WGS sequence"/>
</dbReference>
<evidence type="ECO:0000313" key="2">
    <source>
        <dbReference type="Proteomes" id="UP000615446"/>
    </source>
</evidence>
<dbReference type="EMBL" id="BLAL01000049">
    <property type="protein sequence ID" value="GES80380.1"/>
    <property type="molecule type" value="Genomic_DNA"/>
</dbReference>
<name>A0A8H3L5L9_9GLOM</name>
<comment type="caution">
    <text evidence="1">The sequence shown here is derived from an EMBL/GenBank/DDBJ whole genome shotgun (WGS) entry which is preliminary data.</text>
</comment>
<evidence type="ECO:0000313" key="1">
    <source>
        <dbReference type="EMBL" id="GES80380.1"/>
    </source>
</evidence>
<gene>
    <name evidence="1" type="ORF">RCL2_000766300</name>
</gene>
<proteinExistence type="predicted"/>
<organism evidence="1 2">
    <name type="scientific">Rhizophagus clarus</name>
    <dbReference type="NCBI Taxonomy" id="94130"/>
    <lineage>
        <taxon>Eukaryota</taxon>
        <taxon>Fungi</taxon>
        <taxon>Fungi incertae sedis</taxon>
        <taxon>Mucoromycota</taxon>
        <taxon>Glomeromycotina</taxon>
        <taxon>Glomeromycetes</taxon>
        <taxon>Glomerales</taxon>
        <taxon>Glomeraceae</taxon>
        <taxon>Rhizophagus</taxon>
    </lineage>
</organism>
<accession>A0A8H3L5L9</accession>